<dbReference type="Proteomes" id="UP000773614">
    <property type="component" value="Unassembled WGS sequence"/>
</dbReference>
<keyword evidence="3" id="KW-0520">NAD</keyword>
<dbReference type="PANTHER" id="PTHR11496">
    <property type="entry name" value="ALCOHOL DEHYDROGENASE"/>
    <property type="match status" value="1"/>
</dbReference>
<keyword evidence="7" id="KW-1185">Reference proteome</keyword>
<dbReference type="InterPro" id="IPR039697">
    <property type="entry name" value="Alcohol_dehydrogenase_Fe"/>
</dbReference>
<dbReference type="CDD" id="cd08177">
    <property type="entry name" value="MAR"/>
    <property type="match status" value="1"/>
</dbReference>
<dbReference type="SUPFAM" id="SSF56796">
    <property type="entry name" value="Dehydroquinate synthase-like"/>
    <property type="match status" value="1"/>
</dbReference>
<evidence type="ECO:0000259" key="4">
    <source>
        <dbReference type="Pfam" id="PF00465"/>
    </source>
</evidence>
<dbReference type="GO" id="GO:0046872">
    <property type="term" value="F:metal ion binding"/>
    <property type="evidence" value="ECO:0007669"/>
    <property type="project" value="InterPro"/>
</dbReference>
<gene>
    <name evidence="6" type="ORF">E4O86_21600</name>
</gene>
<dbReference type="InterPro" id="IPR034786">
    <property type="entry name" value="MAR"/>
</dbReference>
<protein>
    <submittedName>
        <fullName evidence="6">Maleylacetate reductase</fullName>
    </submittedName>
</protein>
<name>A0A964T9L1_9HYPH</name>
<dbReference type="PANTHER" id="PTHR11496:SF102">
    <property type="entry name" value="ALCOHOL DEHYDROGENASE 4"/>
    <property type="match status" value="1"/>
</dbReference>
<dbReference type="Pfam" id="PF00465">
    <property type="entry name" value="Fe-ADH"/>
    <property type="match status" value="1"/>
</dbReference>
<comment type="caution">
    <text evidence="6">The sequence shown here is derived from an EMBL/GenBank/DDBJ whole genome shotgun (WGS) entry which is preliminary data.</text>
</comment>
<evidence type="ECO:0000256" key="3">
    <source>
        <dbReference type="ARBA" id="ARBA00023027"/>
    </source>
</evidence>
<reference evidence="6" key="1">
    <citation type="submission" date="2019-03" db="EMBL/GenBank/DDBJ databases">
        <title>Afifella sp. nov., isolated from activated sludge.</title>
        <authorList>
            <person name="Li Q."/>
            <person name="Liu Y."/>
        </authorList>
    </citation>
    <scope>NUCLEOTIDE SEQUENCE</scope>
    <source>
        <strain evidence="6">L72</strain>
    </source>
</reference>
<evidence type="ECO:0000256" key="2">
    <source>
        <dbReference type="ARBA" id="ARBA00023002"/>
    </source>
</evidence>
<accession>A0A964T9L1</accession>
<proteinExistence type="inferred from homology"/>
<comment type="similarity">
    <text evidence="1">Belongs to the iron-containing alcohol dehydrogenase family.</text>
</comment>
<dbReference type="Pfam" id="PF25137">
    <property type="entry name" value="ADH_Fe_C"/>
    <property type="match status" value="1"/>
</dbReference>
<organism evidence="6 7">
    <name type="scientific">Propylenella binzhouense</name>
    <dbReference type="NCBI Taxonomy" id="2555902"/>
    <lineage>
        <taxon>Bacteria</taxon>
        <taxon>Pseudomonadati</taxon>
        <taxon>Pseudomonadota</taxon>
        <taxon>Alphaproteobacteria</taxon>
        <taxon>Hyphomicrobiales</taxon>
        <taxon>Propylenellaceae</taxon>
        <taxon>Propylenella</taxon>
    </lineage>
</organism>
<dbReference type="GO" id="GO:0004022">
    <property type="term" value="F:alcohol dehydrogenase (NAD+) activity"/>
    <property type="evidence" value="ECO:0007669"/>
    <property type="project" value="TreeGrafter"/>
</dbReference>
<dbReference type="GO" id="GO:0018506">
    <property type="term" value="F:maleylacetate reductase activity"/>
    <property type="evidence" value="ECO:0007669"/>
    <property type="project" value="InterPro"/>
</dbReference>
<dbReference type="InterPro" id="IPR001670">
    <property type="entry name" value="ADH_Fe/GldA"/>
</dbReference>
<dbReference type="EMBL" id="SPKJ01000148">
    <property type="protein sequence ID" value="MYZ50309.1"/>
    <property type="molecule type" value="Genomic_DNA"/>
</dbReference>
<evidence type="ECO:0000313" key="7">
    <source>
        <dbReference type="Proteomes" id="UP000773614"/>
    </source>
</evidence>
<keyword evidence="2" id="KW-0560">Oxidoreductase</keyword>
<dbReference type="AlphaFoldDB" id="A0A964T9L1"/>
<feature type="domain" description="Alcohol dehydrogenase iron-type/glycerol dehydrogenase GldA" evidence="4">
    <location>
        <begin position="23"/>
        <end position="165"/>
    </location>
</feature>
<dbReference type="Gene3D" id="3.40.50.1970">
    <property type="match status" value="1"/>
</dbReference>
<dbReference type="InterPro" id="IPR056798">
    <property type="entry name" value="ADH_Fe_C"/>
</dbReference>
<feature type="domain" description="Fe-containing alcohol dehydrogenase-like C-terminal" evidence="5">
    <location>
        <begin position="178"/>
        <end position="358"/>
    </location>
</feature>
<dbReference type="RefSeq" id="WP_161142633.1">
    <property type="nucleotide sequence ID" value="NZ_SPKJ01000148.1"/>
</dbReference>
<sequence>MRPDRRAGGNGEALKPFSYVSLPGRVRFGSGTLDTLGTVLDELDCSRAFLIATPHHVAKAEALRASLGDRIAEIFREPAMHTPVAVTAAAHERVAAAGADCLVALGGGSAIGLGKALALRTGLAQIAVPTTYAGSEATPILGETEGGRKTTRRLPALLPDAIIYDVDLTLSLPPRLSANSGLNAMAHAVEALYARDGNPVISLLAEEAIRRMAGALPAIDAAPGDRDARADALYAAWLCGMALGSVGMALHHKLCHVLGGSFDLPHAETHAVLLPYSARYNAPAAPEAMERIARALGTADAPGGLFALARRVGAPASLGALGFGAEDVRNAVEITLAAPYWNPRPLEEHALLRLLEAARTGAPPEAAA</sequence>
<evidence type="ECO:0000313" key="6">
    <source>
        <dbReference type="EMBL" id="MYZ50309.1"/>
    </source>
</evidence>
<evidence type="ECO:0000259" key="5">
    <source>
        <dbReference type="Pfam" id="PF25137"/>
    </source>
</evidence>
<dbReference type="Gene3D" id="1.20.1090.10">
    <property type="entry name" value="Dehydroquinate synthase-like - alpha domain"/>
    <property type="match status" value="1"/>
</dbReference>
<dbReference type="OrthoDB" id="3812122at2"/>
<evidence type="ECO:0000256" key="1">
    <source>
        <dbReference type="ARBA" id="ARBA00007358"/>
    </source>
</evidence>